<dbReference type="EMBL" id="CCDI010000004">
    <property type="protein sequence ID" value="CDQ24774.1"/>
    <property type="molecule type" value="Genomic_DNA"/>
</dbReference>
<protein>
    <submittedName>
        <fullName evidence="1">Uncharacterized protein</fullName>
    </submittedName>
</protein>
<keyword evidence="2" id="KW-1185">Reference proteome</keyword>
<dbReference type="AlphaFoldDB" id="A0A059NW78"/>
<gene>
    <name evidence="1" type="ORF">BN983_03071</name>
</gene>
<evidence type="ECO:0000313" key="1">
    <source>
        <dbReference type="EMBL" id="CDQ24774.1"/>
    </source>
</evidence>
<proteinExistence type="predicted"/>
<reference evidence="2" key="1">
    <citation type="submission" date="2014-03" db="EMBL/GenBank/DDBJ databases">
        <authorList>
            <person name="Urmite Genomes U."/>
        </authorList>
    </citation>
    <scope>NUCLEOTIDE SEQUENCE [LARGE SCALE GENOMIC DNA]</scope>
    <source>
        <strain evidence="2">HD-03</strain>
    </source>
</reference>
<dbReference type="RefSeq" id="WP_035509985.1">
    <property type="nucleotide sequence ID" value="NZ_CCDH010000003.1"/>
</dbReference>
<name>A0A059NW78_9BACI</name>
<accession>A0A059NW78</accession>
<dbReference type="Proteomes" id="UP000028868">
    <property type="component" value="Unassembled WGS sequence"/>
</dbReference>
<comment type="caution">
    <text evidence="1">The sequence shown here is derived from an EMBL/GenBank/DDBJ whole genome shotgun (WGS) entry which is preliminary data.</text>
</comment>
<evidence type="ECO:0000313" key="2">
    <source>
        <dbReference type="Proteomes" id="UP000028868"/>
    </source>
</evidence>
<organism evidence="1 2">
    <name type="scientific">Halobacillus karajensis</name>
    <dbReference type="NCBI Taxonomy" id="195088"/>
    <lineage>
        <taxon>Bacteria</taxon>
        <taxon>Bacillati</taxon>
        <taxon>Bacillota</taxon>
        <taxon>Bacilli</taxon>
        <taxon>Bacillales</taxon>
        <taxon>Bacillaceae</taxon>
        <taxon>Halobacillus</taxon>
    </lineage>
</organism>
<reference evidence="1 2" key="2">
    <citation type="submission" date="2014-05" db="EMBL/GenBank/DDBJ databases">
        <title>Draft genome sequence of Halobacillus karajensis HK-03.</title>
        <authorList>
            <person name="Khelaifia S."/>
            <person name="Croce O."/>
            <person name="Lagier J.C."/>
            <person name="Raoult D."/>
        </authorList>
    </citation>
    <scope>NUCLEOTIDE SEQUENCE [LARGE SCALE GENOMIC DNA]</scope>
    <source>
        <strain evidence="1 2">HD-03</strain>
    </source>
</reference>
<sequence>MSKVNIEMSKEQYETLVKMVFLGTWMVNSTKIELDEAFEDVRELVLSKYKAAGLEDKVVYEEQMGVYDLDINFETSLLDSYVDEYDEFSFWDKLIEKLAEKELTALYGPLEENLTEEQLEKRLELEEKIGRKLEETGITQLSFDE</sequence>